<name>A0A9P7B084_9HELO</name>
<evidence type="ECO:0000256" key="1">
    <source>
        <dbReference type="ARBA" id="ARBA00004026"/>
    </source>
</evidence>
<dbReference type="InterPro" id="IPR037159">
    <property type="entry name" value="RNA_POL_N_sf"/>
</dbReference>
<dbReference type="Proteomes" id="UP000785200">
    <property type="component" value="Unassembled WGS sequence"/>
</dbReference>
<evidence type="ECO:0000259" key="13">
    <source>
        <dbReference type="PROSITE" id="PS50090"/>
    </source>
</evidence>
<feature type="domain" description="HTH myb-type" evidence="14">
    <location>
        <begin position="1402"/>
        <end position="1457"/>
    </location>
</feature>
<feature type="domain" description="Myb-like" evidence="13">
    <location>
        <begin position="1402"/>
        <end position="1453"/>
    </location>
</feature>
<dbReference type="PANTHER" id="PTHR10102:SF0">
    <property type="entry name" value="DNA-DIRECTED RNA POLYMERASE, MITOCHONDRIAL"/>
    <property type="match status" value="1"/>
</dbReference>
<dbReference type="InterPro" id="IPR021786">
    <property type="entry name" value="Cdc5p/Cef1_C"/>
</dbReference>
<dbReference type="EMBL" id="VNKQ01000002">
    <property type="protein sequence ID" value="KAG0652498.1"/>
    <property type="molecule type" value="Genomic_DNA"/>
</dbReference>
<feature type="region of interest" description="Disordered" evidence="12">
    <location>
        <begin position="1825"/>
        <end position="1846"/>
    </location>
</feature>
<comment type="catalytic activity">
    <reaction evidence="10 11">
        <text>RNA(n) + a ribonucleoside 5'-triphosphate = RNA(n+1) + diphosphate</text>
        <dbReference type="Rhea" id="RHEA:21248"/>
        <dbReference type="Rhea" id="RHEA-COMP:14527"/>
        <dbReference type="Rhea" id="RHEA-COMP:17342"/>
        <dbReference type="ChEBI" id="CHEBI:33019"/>
        <dbReference type="ChEBI" id="CHEBI:61557"/>
        <dbReference type="ChEBI" id="CHEBI:140395"/>
        <dbReference type="EC" id="2.7.7.6"/>
    </reaction>
</comment>
<reference evidence="15" key="1">
    <citation type="submission" date="2019-07" db="EMBL/GenBank/DDBJ databases">
        <title>Hyphodiscus hymeniophilus genome sequencing and assembly.</title>
        <authorList>
            <person name="Kramer G."/>
            <person name="Nodwell J."/>
        </authorList>
    </citation>
    <scope>NUCLEOTIDE SEQUENCE</scope>
    <source>
        <strain evidence="15">ATCC 34498</strain>
    </source>
</reference>
<dbReference type="SMART" id="SM00717">
    <property type="entry name" value="SANT"/>
    <property type="match status" value="2"/>
</dbReference>
<dbReference type="PROSITE" id="PS51294">
    <property type="entry name" value="HTH_MYB"/>
    <property type="match status" value="2"/>
</dbReference>
<keyword evidence="8" id="KW-0496">Mitochondrion</keyword>
<dbReference type="InterPro" id="IPR009057">
    <property type="entry name" value="Homeodomain-like_sf"/>
</dbReference>
<keyword evidence="4 11" id="KW-0240">DNA-directed RNA polymerase</keyword>
<dbReference type="InterPro" id="IPR017930">
    <property type="entry name" value="Myb_dom"/>
</dbReference>
<dbReference type="GO" id="GO:0003899">
    <property type="term" value="F:DNA-directed RNA polymerase activity"/>
    <property type="evidence" value="ECO:0007669"/>
    <property type="project" value="UniProtKB-EC"/>
</dbReference>
<evidence type="ECO:0000313" key="16">
    <source>
        <dbReference type="Proteomes" id="UP000785200"/>
    </source>
</evidence>
<feature type="domain" description="Myb-like" evidence="13">
    <location>
        <begin position="1454"/>
        <end position="1503"/>
    </location>
</feature>
<dbReference type="InterPro" id="IPR029262">
    <property type="entry name" value="RPOL_N"/>
</dbReference>
<dbReference type="SMART" id="SM01311">
    <property type="entry name" value="RPOL_N"/>
    <property type="match status" value="1"/>
</dbReference>
<comment type="similarity">
    <text evidence="3 11">Belongs to the phage and mitochondrial RNA polymerase family.</text>
</comment>
<feature type="domain" description="HTH myb-type" evidence="14">
    <location>
        <begin position="1458"/>
        <end position="1507"/>
    </location>
</feature>
<dbReference type="Pfam" id="PF00940">
    <property type="entry name" value="RNA_pol"/>
    <property type="match status" value="1"/>
</dbReference>
<evidence type="ECO:0000256" key="9">
    <source>
        <dbReference type="ARBA" id="ARBA00023163"/>
    </source>
</evidence>
<dbReference type="InterPro" id="IPR001005">
    <property type="entry name" value="SANT/Myb"/>
</dbReference>
<dbReference type="Pfam" id="PF11831">
    <property type="entry name" value="Myb_Cef"/>
    <property type="match status" value="1"/>
</dbReference>
<dbReference type="CDD" id="cd11659">
    <property type="entry name" value="SANT_CDC5_II"/>
    <property type="match status" value="1"/>
</dbReference>
<dbReference type="Pfam" id="PF14700">
    <property type="entry name" value="RPOL_N"/>
    <property type="match status" value="1"/>
</dbReference>
<dbReference type="OrthoDB" id="276422at2759"/>
<dbReference type="Gene3D" id="1.10.10.60">
    <property type="entry name" value="Homeodomain-like"/>
    <property type="match status" value="2"/>
</dbReference>
<dbReference type="SUPFAM" id="SSF46689">
    <property type="entry name" value="Homeodomain-like"/>
    <property type="match status" value="1"/>
</dbReference>
<keyword evidence="9 11" id="KW-0804">Transcription</keyword>
<feature type="region of interest" description="Disordered" evidence="12">
    <location>
        <begin position="1902"/>
        <end position="1924"/>
    </location>
</feature>
<dbReference type="EC" id="2.7.7.6" evidence="11"/>
<dbReference type="PROSITE" id="PS00900">
    <property type="entry name" value="RNA_POL_PHAGE_1"/>
    <property type="match status" value="1"/>
</dbReference>
<evidence type="ECO:0000256" key="11">
    <source>
        <dbReference type="RuleBase" id="RU003805"/>
    </source>
</evidence>
<feature type="compositionally biased region" description="Basic and acidic residues" evidence="12">
    <location>
        <begin position="1664"/>
        <end position="1674"/>
    </location>
</feature>
<comment type="function">
    <text evidence="1 11">DNA-dependent RNA polymerase catalyzes the transcription of DNA into RNA using the four ribonucleoside triphosphates as substrates.</text>
</comment>
<dbReference type="Gene3D" id="1.10.1320.10">
    <property type="entry name" value="DNA-directed RNA polymerase, N-terminal domain"/>
    <property type="match status" value="1"/>
</dbReference>
<evidence type="ECO:0000256" key="10">
    <source>
        <dbReference type="ARBA" id="ARBA00048552"/>
    </source>
</evidence>
<evidence type="ECO:0000256" key="2">
    <source>
        <dbReference type="ARBA" id="ARBA00004173"/>
    </source>
</evidence>
<dbReference type="FunFam" id="1.10.287.280:FF:000001">
    <property type="entry name" value="DNA-directed RNA polymerase"/>
    <property type="match status" value="1"/>
</dbReference>
<dbReference type="SUPFAM" id="SSF56672">
    <property type="entry name" value="DNA/RNA polymerases"/>
    <property type="match status" value="1"/>
</dbReference>
<feature type="region of interest" description="Disordered" evidence="12">
    <location>
        <begin position="22"/>
        <end position="89"/>
    </location>
</feature>
<dbReference type="GO" id="GO:0001018">
    <property type="term" value="F:mitochondrial promoter sequence-specific DNA binding"/>
    <property type="evidence" value="ECO:0007669"/>
    <property type="project" value="TreeGrafter"/>
</dbReference>
<evidence type="ECO:0000256" key="6">
    <source>
        <dbReference type="ARBA" id="ARBA00022695"/>
    </source>
</evidence>
<evidence type="ECO:0000256" key="3">
    <source>
        <dbReference type="ARBA" id="ARBA00009493"/>
    </source>
</evidence>
<evidence type="ECO:0000256" key="5">
    <source>
        <dbReference type="ARBA" id="ARBA00022679"/>
    </source>
</evidence>
<dbReference type="InterPro" id="IPR043502">
    <property type="entry name" value="DNA/RNA_pol_sf"/>
</dbReference>
<dbReference type="InterPro" id="IPR046950">
    <property type="entry name" value="DNA-dir_Rpol_C_phage-type"/>
</dbReference>
<evidence type="ECO:0000256" key="12">
    <source>
        <dbReference type="SAM" id="MobiDB-lite"/>
    </source>
</evidence>
<evidence type="ECO:0000256" key="4">
    <source>
        <dbReference type="ARBA" id="ARBA00022478"/>
    </source>
</evidence>
<dbReference type="Gene3D" id="1.10.287.280">
    <property type="match status" value="1"/>
</dbReference>
<gene>
    <name evidence="15" type="ORF">D0Z07_0402</name>
</gene>
<organism evidence="15 16">
    <name type="scientific">Hyphodiscus hymeniophilus</name>
    <dbReference type="NCBI Taxonomy" id="353542"/>
    <lineage>
        <taxon>Eukaryota</taxon>
        <taxon>Fungi</taxon>
        <taxon>Dikarya</taxon>
        <taxon>Ascomycota</taxon>
        <taxon>Pezizomycotina</taxon>
        <taxon>Leotiomycetes</taxon>
        <taxon>Helotiales</taxon>
        <taxon>Hyphodiscaceae</taxon>
        <taxon>Hyphodiscus</taxon>
    </lineage>
</organism>
<sequence length="2184" mass="244675">MLVRAARQKARPDAIRKILSNDQPRLPRLQTGYSTPRRSQCRSITADSRPQPLESRRRRNSKDHTLSPRRSLATAVDYQPPHDVSLPNFPRRREIGSAVSFRPIDDIPFENYRDANLPDSQTPFGNPLSSLRPFEYSNPLMLGGSLATAPRRYRNGRTGIGGDAEDILSVLEACLHVGRIERAGVILKRIQKLGMLGDESGLVELHNKYLRASVEQIMMKPSSSATQAMHTWFELEIRRKMIPFDADTVAYMLKASLQSQDVAKRNRLVKRYMDMVRGDHGLEVLGLDILNAKELNQITHICPTYNLAESLDEYDEFFDAENESIDLSVTRVDTAVPAVRPMQQKGLGLKALKKTLSLFSTVDAVNMESLSREEKREIQTRLEEDAVSSAIERWREENSNLAKMGLNTVLQTKSLGARMWRWQEALQEALREELDKVELSELKEKKMSKDQERCLYGPFLRMVPTDKLAALTILAVMGSFSNLGVDKGLPLSTAIMAIASSVEEEAMFEVAQKDAKANYWGTPNNGKRRFNPDVLKRIMRFRGTPSSAADSESMASIIAANQWPMAMKAKVGAFLMSALIDTAKIPVAKEHLETKEVITQMQPAFSHGHQYKMGKKVGIVTSNTVLVNQMKREPVHSLLAKHLPMLVEPEPWTEFNRGGFISHPSKVMRIKLGDKDQRHYIDAAIGKGDMEQTFKGLDVLGKTSWRINQPVFDVMLEAWNSGEAIANIAPEYPNLEMPSEPEPSKDPLERRRWIRQVKLVENTRSGYHSQRCFQNFQLEIARALRNEVFYFPHNVDFRGRAYPVPPYLNHMGADHCRGLLIFGEGKELGEDGLRWLKVHLANVFGFDKASLKEREEFTTTNLKDISNSARKPLAGRRWWLKGEDPWQTLAACIELKNALDCPDPTKFVSRLPVHQDGTCNGLQHYAALGGDAWGAKQVNLEPGDRPADVYSAVAEIVKEGIARDAEKGVREAQILKGKITRKTVKQTVMTNVYGVTYVGAKAQVRRQLLAAHGDLPNEATLNSGTLSAYIAKKIFGGLSSMFKGAHDIQYWLAECASRISTGITPEQIDRMESELPQGPKKNASPITADGNDHFKSSVIWTTPLHMPVVQPYRVAKNKTVRTNMQSLHLSDPHRSDPVNKRKQLQAFPPNFIHSLDATHMILSALQCDEMGLSFAAVHDSFWTHAADVGAMNDVLRDAFVRIHSDDVIGRLAAEFAARYKGYMYLAKLRPESPAYKKISTYRRSQRKIMKNAKTHELLLERKRLKLLASSDLKEVEEGKQMVTPGSIWEEMGGENDLMPDESMRGVAVGEMPSREAGSSDDNGNVLDANDNDAIINNADLENSGTNEDCILEEPTPAFEKQFHASTQTSATRQSWVWLPISFPPVPEKIYNFATRRQPTDIMPVVKGGVWTNIEDEVLKSAVSKYGLNQWARVSSLLARKTPKQCKARWSEWLDPGIRKIEWSKEEDEKLLHLAKLMPTQWRTIAPLVGRTATQCLERYQKLLDEAEQKEAGELGLGGPDGGENKAPSAEDVRKLRPGEVDPDPESKPARPDTIDLDEDEKEMLSEARARLANTQGKKAKRKARERQLEESRRLAVLQKRRELKTAGINIKVTSRKKGQMDYNADIPFERKAAPGFYETEEEAIMNEKEREAFDPRKQQLANKRKGDQEENPDRKKQKNDQNAPSASYKAAMKAGQMQKIREAEQSSKRRALVLPAPQVGEGELEEIVKMGMVGERANLMARASENDATRGLVNTYSTINSGAPIRTPRAPAQEDYIANEIRNIRALTETQSSLLGGDNTPLHEGAGSTGFDGVTPRKHQIETPNPMATPFRQSNGVGQTPGPGATPMRTPRDSFALNSEGDMELVGSTPKDIKLRDMALKHQLKQSLASLPKPKDTEWELELPEEQQESMGAEQISEEDAELRDRRARQIREAQEKLDFARRTQAVQRGLPRPTVIDINALVQSAYSHSQSEEVLIAHEAALLLANDALRFPSKGTKVKCTSQPLETFDDDALAQARLMIALEVPRELAEVGSSAFQAAWADAHSSSLLPGLSAYGDDDEINEHQMLVEAFDNIQDSIVSTAEKGNKMEKKLALHLGGYQQRSKIIRQKISEASEALTKATYSLDAFRTLQISEEAAITRRLEGLRDEVGFVAKREREAQDLYRARKEELLGLSNGNGANGYH</sequence>
<dbReference type="PROSITE" id="PS00489">
    <property type="entry name" value="RNA_POL_PHAGE_2"/>
    <property type="match status" value="1"/>
</dbReference>
<protein>
    <recommendedName>
        <fullName evidence="11">DNA-directed RNA polymerase</fullName>
        <ecNumber evidence="11">2.7.7.6</ecNumber>
    </recommendedName>
</protein>
<dbReference type="PROSITE" id="PS50090">
    <property type="entry name" value="MYB_LIKE"/>
    <property type="match status" value="2"/>
</dbReference>
<dbReference type="Pfam" id="PF13921">
    <property type="entry name" value="Myb_DNA-bind_6"/>
    <property type="match status" value="1"/>
</dbReference>
<dbReference type="InterPro" id="IPR002092">
    <property type="entry name" value="DNA-dir_Rpol_phage-type"/>
</dbReference>
<dbReference type="InterPro" id="IPR047240">
    <property type="entry name" value="SANT_CDC5L_II"/>
</dbReference>
<feature type="compositionally biased region" description="Polar residues" evidence="12">
    <location>
        <begin position="31"/>
        <end position="48"/>
    </location>
</feature>
<dbReference type="GO" id="GO:0006390">
    <property type="term" value="P:mitochondrial transcription"/>
    <property type="evidence" value="ECO:0007669"/>
    <property type="project" value="TreeGrafter"/>
</dbReference>
<keyword evidence="7" id="KW-0809">Transit peptide</keyword>
<dbReference type="CDD" id="cd00167">
    <property type="entry name" value="SANT"/>
    <property type="match status" value="1"/>
</dbReference>
<keyword evidence="6 11" id="KW-0548">Nucleotidyltransferase</keyword>
<evidence type="ECO:0000259" key="14">
    <source>
        <dbReference type="PROSITE" id="PS51294"/>
    </source>
</evidence>
<keyword evidence="5 11" id="KW-0808">Transferase</keyword>
<feature type="region of interest" description="Disordered" evidence="12">
    <location>
        <begin position="1646"/>
        <end position="1693"/>
    </location>
</feature>
<proteinExistence type="inferred from homology"/>
<evidence type="ECO:0000256" key="8">
    <source>
        <dbReference type="ARBA" id="ARBA00023128"/>
    </source>
</evidence>
<dbReference type="Gene3D" id="1.10.150.20">
    <property type="entry name" value="5' to 3' exonuclease, C-terminal subdomain"/>
    <property type="match status" value="1"/>
</dbReference>
<evidence type="ECO:0000313" key="15">
    <source>
        <dbReference type="EMBL" id="KAG0652498.1"/>
    </source>
</evidence>
<feature type="region of interest" description="Disordered" evidence="12">
    <location>
        <begin position="1511"/>
        <end position="1590"/>
    </location>
</feature>
<dbReference type="GO" id="GO:0034245">
    <property type="term" value="C:mitochondrial DNA-directed RNA polymerase complex"/>
    <property type="evidence" value="ECO:0007669"/>
    <property type="project" value="TreeGrafter"/>
</dbReference>
<keyword evidence="16" id="KW-1185">Reference proteome</keyword>
<feature type="compositionally biased region" description="Basic and acidic residues" evidence="12">
    <location>
        <begin position="1646"/>
        <end position="1657"/>
    </location>
</feature>
<comment type="subcellular location">
    <subcellularLocation>
        <location evidence="2">Mitochondrion</location>
    </subcellularLocation>
</comment>
<feature type="compositionally biased region" description="Basic and acidic residues" evidence="12">
    <location>
        <begin position="1528"/>
        <end position="1553"/>
    </location>
</feature>
<evidence type="ECO:0000256" key="7">
    <source>
        <dbReference type="ARBA" id="ARBA00022946"/>
    </source>
</evidence>
<dbReference type="PANTHER" id="PTHR10102">
    <property type="entry name" value="DNA-DIRECTED RNA POLYMERASE, MITOCHONDRIAL"/>
    <property type="match status" value="1"/>
</dbReference>
<accession>A0A9P7B084</accession>
<dbReference type="FunFam" id="1.10.150.20:FF:000041">
    <property type="entry name" value="DNA-directed RNA polymerase"/>
    <property type="match status" value="1"/>
</dbReference>
<comment type="caution">
    <text evidence="15">The sequence shown here is derived from an EMBL/GenBank/DDBJ whole genome shotgun (WGS) entry which is preliminary data.</text>
</comment>